<keyword evidence="1" id="KW-1133">Transmembrane helix</keyword>
<protein>
    <submittedName>
        <fullName evidence="2">Prepilin-type N-terminal cleavage/methylation domain-containing protein</fullName>
    </submittedName>
</protein>
<comment type="caution">
    <text evidence="2">The sequence shown here is derived from an EMBL/GenBank/DDBJ whole genome shotgun (WGS) entry which is preliminary data.</text>
</comment>
<dbReference type="InterPro" id="IPR012902">
    <property type="entry name" value="N_methyl_site"/>
</dbReference>
<name>A0A944MEU4_9GAMM</name>
<accession>A0A944MEU4</accession>
<dbReference type="EMBL" id="JAHHGM010000018">
    <property type="protein sequence ID" value="MBT2990563.1"/>
    <property type="molecule type" value="Genomic_DNA"/>
</dbReference>
<organism evidence="2 3">
    <name type="scientific">Candidatus Thiodiazotropha taylori</name>
    <dbReference type="NCBI Taxonomy" id="2792791"/>
    <lineage>
        <taxon>Bacteria</taxon>
        <taxon>Pseudomonadati</taxon>
        <taxon>Pseudomonadota</taxon>
        <taxon>Gammaproteobacteria</taxon>
        <taxon>Chromatiales</taxon>
        <taxon>Sedimenticolaceae</taxon>
        <taxon>Candidatus Thiodiazotropha</taxon>
    </lineage>
</organism>
<dbReference type="AlphaFoldDB" id="A0A944MEU4"/>
<proteinExistence type="predicted"/>
<evidence type="ECO:0000313" key="3">
    <source>
        <dbReference type="Proteomes" id="UP000770889"/>
    </source>
</evidence>
<keyword evidence="1" id="KW-0812">Transmembrane</keyword>
<dbReference type="Proteomes" id="UP000770889">
    <property type="component" value="Unassembled WGS sequence"/>
</dbReference>
<sequence length="134" mass="15064">MRVIRSKSEGMSLIEVLVAFVILSMTMSVILRINATTLRNHQVSADYLRAVQIAQTRLDQMAADKLNSDLNEQGSEAGGFSWRYLRQPHSGWDNEKQLTTPLLPVEETITIVWPAPGGERELSFTRMGLVHDNP</sequence>
<reference evidence="2 3" key="1">
    <citation type="submission" date="2021-05" db="EMBL/GenBank/DDBJ databases">
        <title>Genetic and Functional Diversity in Clade A Lucinid endosymbionts from the Bahamas.</title>
        <authorList>
            <person name="Giani N.M."/>
            <person name="Engel A.S."/>
            <person name="Campbell B.J."/>
        </authorList>
    </citation>
    <scope>NUCLEOTIDE SEQUENCE [LARGE SCALE GENOMIC DNA]</scope>
    <source>
        <strain evidence="2">LUC16012Gg_MoonRockCtena</strain>
    </source>
</reference>
<gene>
    <name evidence="2" type="ORF">KME65_16525</name>
</gene>
<evidence type="ECO:0000313" key="2">
    <source>
        <dbReference type="EMBL" id="MBT2990563.1"/>
    </source>
</evidence>
<dbReference type="PROSITE" id="PS00409">
    <property type="entry name" value="PROKAR_NTER_METHYL"/>
    <property type="match status" value="1"/>
</dbReference>
<evidence type="ECO:0000256" key="1">
    <source>
        <dbReference type="SAM" id="Phobius"/>
    </source>
</evidence>
<keyword evidence="1" id="KW-0472">Membrane</keyword>
<dbReference type="Pfam" id="PF07963">
    <property type="entry name" value="N_methyl"/>
    <property type="match status" value="1"/>
</dbReference>
<feature type="transmembrane region" description="Helical" evidence="1">
    <location>
        <begin position="12"/>
        <end position="31"/>
    </location>
</feature>